<comment type="similarity">
    <text evidence="2 9">Belongs to the universal ribosomal protein uS5 family.</text>
</comment>
<evidence type="ECO:0000256" key="7">
    <source>
        <dbReference type="ARBA" id="ARBA00039335"/>
    </source>
</evidence>
<dbReference type="Gene3D" id="3.30.230.10">
    <property type="match status" value="1"/>
</dbReference>
<evidence type="ECO:0000256" key="9">
    <source>
        <dbReference type="RuleBase" id="RU003823"/>
    </source>
</evidence>
<organism evidence="12 13">
    <name type="scientific">Didymella heteroderae</name>
    <dbReference type="NCBI Taxonomy" id="1769908"/>
    <lineage>
        <taxon>Eukaryota</taxon>
        <taxon>Fungi</taxon>
        <taxon>Dikarya</taxon>
        <taxon>Ascomycota</taxon>
        <taxon>Pezizomycotina</taxon>
        <taxon>Dothideomycetes</taxon>
        <taxon>Pleosporomycetidae</taxon>
        <taxon>Pleosporales</taxon>
        <taxon>Pleosporineae</taxon>
        <taxon>Didymellaceae</taxon>
        <taxon>Didymella</taxon>
    </lineage>
</organism>
<dbReference type="PANTHER" id="PTHR48277:SF1">
    <property type="entry name" value="MITOCHONDRIAL RIBOSOMAL PROTEIN S5"/>
    <property type="match status" value="1"/>
</dbReference>
<dbReference type="InterPro" id="IPR014721">
    <property type="entry name" value="Ribsml_uS5_D2-typ_fold_subgr"/>
</dbReference>
<keyword evidence="3 8" id="KW-0689">Ribosomal protein</keyword>
<dbReference type="FunFam" id="3.30.160.20:FF:000022">
    <property type="entry name" value="28S ribosomal protein S5, mitochondrial"/>
    <property type="match status" value="1"/>
</dbReference>
<dbReference type="SUPFAM" id="SSF54768">
    <property type="entry name" value="dsRNA-binding domain-like"/>
    <property type="match status" value="1"/>
</dbReference>
<dbReference type="Pfam" id="PF00333">
    <property type="entry name" value="Ribosomal_S5"/>
    <property type="match status" value="1"/>
</dbReference>
<name>A0A9P4WUP6_9PLEO</name>
<feature type="domain" description="S5 DRBM" evidence="11">
    <location>
        <begin position="266"/>
        <end position="329"/>
    </location>
</feature>
<reference evidence="12" key="1">
    <citation type="submission" date="2019-04" db="EMBL/GenBank/DDBJ databases">
        <title>Sequencing of skin fungus with MAO and IRED activity.</title>
        <authorList>
            <person name="Marsaioli A.J."/>
            <person name="Bonatto J.M.C."/>
            <person name="Reis Junior O."/>
        </authorList>
    </citation>
    <scope>NUCLEOTIDE SEQUENCE</scope>
    <source>
        <strain evidence="12">28M1</strain>
    </source>
</reference>
<evidence type="ECO:0000256" key="5">
    <source>
        <dbReference type="ARBA" id="ARBA00023274"/>
    </source>
</evidence>
<dbReference type="Pfam" id="PF03719">
    <property type="entry name" value="Ribosomal_S5_C"/>
    <property type="match status" value="1"/>
</dbReference>
<evidence type="ECO:0000256" key="1">
    <source>
        <dbReference type="ARBA" id="ARBA00004173"/>
    </source>
</evidence>
<dbReference type="GO" id="GO:0006412">
    <property type="term" value="P:translation"/>
    <property type="evidence" value="ECO:0007669"/>
    <property type="project" value="InterPro"/>
</dbReference>
<evidence type="ECO:0000313" key="13">
    <source>
        <dbReference type="Proteomes" id="UP000758155"/>
    </source>
</evidence>
<evidence type="ECO:0000259" key="11">
    <source>
        <dbReference type="PROSITE" id="PS50881"/>
    </source>
</evidence>
<keyword evidence="5 8" id="KW-0687">Ribonucleoprotein</keyword>
<dbReference type="PANTHER" id="PTHR48277">
    <property type="entry name" value="MITOCHONDRIAL RIBOSOMAL PROTEIN S5"/>
    <property type="match status" value="1"/>
</dbReference>
<gene>
    <name evidence="12" type="primary">MRPS5</name>
    <name evidence="12" type="ORF">E8E12_005224</name>
</gene>
<evidence type="ECO:0000256" key="2">
    <source>
        <dbReference type="ARBA" id="ARBA00008945"/>
    </source>
</evidence>
<dbReference type="PROSITE" id="PS50881">
    <property type="entry name" value="S5_DSRBD"/>
    <property type="match status" value="1"/>
</dbReference>
<dbReference type="InterPro" id="IPR000851">
    <property type="entry name" value="Ribosomal_uS5"/>
</dbReference>
<comment type="caution">
    <text evidence="12">The sequence shown here is derived from an EMBL/GenBank/DDBJ whole genome shotgun (WGS) entry which is preliminary data.</text>
</comment>
<dbReference type="AlphaFoldDB" id="A0A9P4WUP6"/>
<feature type="region of interest" description="Disordered" evidence="10">
    <location>
        <begin position="22"/>
        <end position="43"/>
    </location>
</feature>
<dbReference type="FunFam" id="3.30.230.10:FF:000041">
    <property type="entry name" value="37S ribosomal protein S5"/>
    <property type="match status" value="1"/>
</dbReference>
<dbReference type="OrthoDB" id="309483at2759"/>
<dbReference type="Gene3D" id="3.30.160.20">
    <property type="match status" value="1"/>
</dbReference>
<dbReference type="GO" id="GO:0005763">
    <property type="term" value="C:mitochondrial small ribosomal subunit"/>
    <property type="evidence" value="ECO:0007669"/>
    <property type="project" value="UniProtKB-ARBA"/>
</dbReference>
<dbReference type="Proteomes" id="UP000758155">
    <property type="component" value="Unassembled WGS sequence"/>
</dbReference>
<evidence type="ECO:0000256" key="10">
    <source>
        <dbReference type="SAM" id="MobiDB-lite"/>
    </source>
</evidence>
<evidence type="ECO:0000313" key="12">
    <source>
        <dbReference type="EMBL" id="KAF3043406.1"/>
    </source>
</evidence>
<dbReference type="InterPro" id="IPR005324">
    <property type="entry name" value="Ribosomal_uS5_C"/>
</dbReference>
<dbReference type="EMBL" id="SWKV01000012">
    <property type="protein sequence ID" value="KAF3043406.1"/>
    <property type="molecule type" value="Genomic_DNA"/>
</dbReference>
<dbReference type="SUPFAM" id="SSF54211">
    <property type="entry name" value="Ribosomal protein S5 domain 2-like"/>
    <property type="match status" value="1"/>
</dbReference>
<proteinExistence type="inferred from homology"/>
<dbReference type="GO" id="GO:0003723">
    <property type="term" value="F:RNA binding"/>
    <property type="evidence" value="ECO:0007669"/>
    <property type="project" value="InterPro"/>
</dbReference>
<keyword evidence="4" id="KW-0496">Mitochondrion</keyword>
<dbReference type="InterPro" id="IPR020568">
    <property type="entry name" value="Ribosomal_Su5_D2-typ_SF"/>
</dbReference>
<evidence type="ECO:0000256" key="4">
    <source>
        <dbReference type="ARBA" id="ARBA00023128"/>
    </source>
</evidence>
<protein>
    <recommendedName>
        <fullName evidence="7">Small ribosomal subunit protein uS5m</fullName>
    </recommendedName>
</protein>
<dbReference type="GO" id="GO:0003735">
    <property type="term" value="F:structural constituent of ribosome"/>
    <property type="evidence" value="ECO:0007669"/>
    <property type="project" value="UniProtKB-UniRule"/>
</dbReference>
<dbReference type="InterPro" id="IPR013810">
    <property type="entry name" value="Ribosomal_uS5_N"/>
</dbReference>
<comment type="subcellular location">
    <subcellularLocation>
        <location evidence="1">Mitochondrion</location>
    </subcellularLocation>
</comment>
<comment type="function">
    <text evidence="6">Component of the mitochondrial ribosome (mitoribosome), a dedicated translation machinery responsible for the synthesis of mitochondrial genome-encoded proteins, including at least some of the essential transmembrane subunits of the mitochondrial respiratory chain. The mitoribosomes are attached to the mitochondrial inner membrane and translation products are cotranslationally integrated into the membrane.</text>
</comment>
<evidence type="ECO:0000256" key="3">
    <source>
        <dbReference type="ARBA" id="ARBA00022980"/>
    </source>
</evidence>
<keyword evidence="13" id="KW-1185">Reference proteome</keyword>
<feature type="compositionally biased region" description="Low complexity" evidence="10">
    <location>
        <begin position="22"/>
        <end position="36"/>
    </location>
</feature>
<accession>A0A9P4WUP6</accession>
<sequence length="430" mass="48231">MSVCRPARCLFAKATATATALPKATPQRSFHSSAPRAARRRRPHYASIKAEDLKQLSELAEKEYPRYDTSEVSLLEKQYTPAQIAAIKAAEATIDPKDVYMQGSTRDDAWRLPYADDLAEVDPVTDHPEKLDASAIPGKFYFREANEVERDANMARVASETLAKLYPDGVPEGQRDPAQQQQLEDAMEAAITQAALDPRSSYTGKNQAAIDSLADPRHSILAQDLPRLENRMARQTRRLSTDEEEDPREKQLLQYMGWTKSQLKKIRTKTLVAHGVVNQTRMGKIRSMYYLTIAGNQDGLLGVGEGKSVEPEEGRKQSIMSAIRNMKPVPRYENRTTFGDLERKVGATKVQLFARPPGFGLRTQHLIFELARAAGLQDLAARTPRSRNKMNVIKATWEALTEQRLPDEIARARGKKLVDVRKVYYGGSVH</sequence>
<evidence type="ECO:0000256" key="6">
    <source>
        <dbReference type="ARBA" id="ARBA00037226"/>
    </source>
</evidence>
<evidence type="ECO:0000256" key="8">
    <source>
        <dbReference type="PROSITE-ProRule" id="PRU00268"/>
    </source>
</evidence>